<evidence type="ECO:0000259" key="1">
    <source>
        <dbReference type="Pfam" id="PF12706"/>
    </source>
</evidence>
<dbReference type="InterPro" id="IPR001279">
    <property type="entry name" value="Metallo-B-lactamas"/>
</dbReference>
<dbReference type="RefSeq" id="WP_155112071.1">
    <property type="nucleotide sequence ID" value="NZ_WMIB01000007.1"/>
</dbReference>
<feature type="domain" description="Metallo-beta-lactamase" evidence="1">
    <location>
        <begin position="47"/>
        <end position="248"/>
    </location>
</feature>
<dbReference type="Proteomes" id="UP000434639">
    <property type="component" value="Unassembled WGS sequence"/>
</dbReference>
<keyword evidence="2" id="KW-0378">Hydrolase</keyword>
<comment type="caution">
    <text evidence="2">The sequence shown here is derived from an EMBL/GenBank/DDBJ whole genome shotgun (WGS) entry which is preliminary data.</text>
</comment>
<accession>A0A7X2S4H5</accession>
<organism evidence="2 3">
    <name type="scientific">Metabacillus mangrovi</name>
    <dbReference type="NCBI Taxonomy" id="1491830"/>
    <lineage>
        <taxon>Bacteria</taxon>
        <taxon>Bacillati</taxon>
        <taxon>Bacillota</taxon>
        <taxon>Bacilli</taxon>
        <taxon>Bacillales</taxon>
        <taxon>Bacillaceae</taxon>
        <taxon>Metabacillus</taxon>
    </lineage>
</organism>
<protein>
    <submittedName>
        <fullName evidence="2">MBL fold metallo-hydrolase</fullName>
    </submittedName>
</protein>
<sequence length="282" mass="32014">MKIEFLGTGGATAIPRPLCGCPVCEEAREIGVPYSRSGPSLFVHDLNLLIDTPEDIYMQINRSAIRQVDGILYSHWHPDHVMGRRIVETLNADWKHHPPKPRMTDIYLPKQVAVDFERFLGSGDHFAFFEQQGFASIRELKDGDSFWIKDTIITPFRLAEDYVYAFLLENARKKVLIAMDETNGWKPDKSLQGVDLAILPAGVFETNPLTGERLFQEDHPVLKEECTFAETLDILKALQPKKAILTHIEEVNGLSHDELKKIEKQLAGLNVEFAYDTLIIDL</sequence>
<dbReference type="Gene3D" id="3.60.15.10">
    <property type="entry name" value="Ribonuclease Z/Hydroxyacylglutathione hydrolase-like"/>
    <property type="match status" value="1"/>
</dbReference>
<gene>
    <name evidence="2" type="ORF">GKZ89_09000</name>
</gene>
<dbReference type="PANTHER" id="PTHR42663:SF6">
    <property type="entry name" value="HYDROLASE C777.06C-RELATED"/>
    <property type="match status" value="1"/>
</dbReference>
<name>A0A7X2S4H5_9BACI</name>
<proteinExistence type="predicted"/>
<dbReference type="GO" id="GO:0016787">
    <property type="term" value="F:hydrolase activity"/>
    <property type="evidence" value="ECO:0007669"/>
    <property type="project" value="UniProtKB-KW"/>
</dbReference>
<dbReference type="PANTHER" id="PTHR42663">
    <property type="entry name" value="HYDROLASE C777.06C-RELATED-RELATED"/>
    <property type="match status" value="1"/>
</dbReference>
<dbReference type="OrthoDB" id="9781189at2"/>
<dbReference type="SUPFAM" id="SSF56281">
    <property type="entry name" value="Metallo-hydrolase/oxidoreductase"/>
    <property type="match status" value="1"/>
</dbReference>
<dbReference type="InterPro" id="IPR036866">
    <property type="entry name" value="RibonucZ/Hydroxyglut_hydro"/>
</dbReference>
<dbReference type="Pfam" id="PF12706">
    <property type="entry name" value="Lactamase_B_2"/>
    <property type="match status" value="1"/>
</dbReference>
<reference evidence="2 3" key="1">
    <citation type="journal article" date="2017" name="Int. J. Syst. Evol. Microbiol.">
        <title>Bacillus mangrovi sp. nov., isolated from a sediment sample from a mangrove forest.</title>
        <authorList>
            <person name="Gupta V."/>
            <person name="Singh P.K."/>
            <person name="Korpole S."/>
            <person name="Tanuku N.R.S."/>
            <person name="Pinnaka A.K."/>
        </authorList>
    </citation>
    <scope>NUCLEOTIDE SEQUENCE [LARGE SCALE GENOMIC DNA]</scope>
    <source>
        <strain evidence="2 3">KCTC 33872</strain>
    </source>
</reference>
<dbReference type="EMBL" id="WMIB01000007">
    <property type="protein sequence ID" value="MTH53538.1"/>
    <property type="molecule type" value="Genomic_DNA"/>
</dbReference>
<evidence type="ECO:0000313" key="2">
    <source>
        <dbReference type="EMBL" id="MTH53538.1"/>
    </source>
</evidence>
<evidence type="ECO:0000313" key="3">
    <source>
        <dbReference type="Proteomes" id="UP000434639"/>
    </source>
</evidence>
<dbReference type="AlphaFoldDB" id="A0A7X2S4H5"/>
<keyword evidence="3" id="KW-1185">Reference proteome</keyword>